<dbReference type="FunFam" id="1.10.10.10:FF:000001">
    <property type="entry name" value="LysR family transcriptional regulator"/>
    <property type="match status" value="1"/>
</dbReference>
<feature type="region of interest" description="Disordered" evidence="6">
    <location>
        <begin position="302"/>
        <end position="322"/>
    </location>
</feature>
<dbReference type="SUPFAM" id="SSF46785">
    <property type="entry name" value="Winged helix' DNA-binding domain"/>
    <property type="match status" value="1"/>
</dbReference>
<comment type="similarity">
    <text evidence="1">Belongs to the LysR transcriptional regulatory family.</text>
</comment>
<evidence type="ECO:0000313" key="8">
    <source>
        <dbReference type="EMBL" id="THF56246.1"/>
    </source>
</evidence>
<dbReference type="GO" id="GO:0003700">
    <property type="term" value="F:DNA-binding transcription factor activity"/>
    <property type="evidence" value="ECO:0007669"/>
    <property type="project" value="InterPro"/>
</dbReference>
<evidence type="ECO:0000259" key="7">
    <source>
        <dbReference type="PROSITE" id="PS50931"/>
    </source>
</evidence>
<dbReference type="PROSITE" id="PS50931">
    <property type="entry name" value="HTH_LYSR"/>
    <property type="match status" value="1"/>
</dbReference>
<dbReference type="Pfam" id="PF03466">
    <property type="entry name" value="LysR_substrate"/>
    <property type="match status" value="1"/>
</dbReference>
<keyword evidence="3" id="KW-0238">DNA-binding</keyword>
<keyword evidence="2" id="KW-0805">Transcription regulation</keyword>
<dbReference type="CDD" id="cd08411">
    <property type="entry name" value="PBP2_OxyR"/>
    <property type="match status" value="1"/>
</dbReference>
<evidence type="ECO:0000313" key="9">
    <source>
        <dbReference type="Proteomes" id="UP000307956"/>
    </source>
</evidence>
<dbReference type="PRINTS" id="PR00039">
    <property type="entry name" value="HTHLYSR"/>
</dbReference>
<gene>
    <name evidence="8" type="ORF">E6O51_19840</name>
</gene>
<reference evidence="8 9" key="1">
    <citation type="submission" date="2019-04" db="EMBL/GenBank/DDBJ databases">
        <title>Azoarcus rhizosphaerae sp. nov. isolated from rhizosphere of Ficus religiosa.</title>
        <authorList>
            <person name="Lin S.-Y."/>
            <person name="Hameed A."/>
            <person name="Hsu Y.-H."/>
            <person name="Young C.-C."/>
        </authorList>
    </citation>
    <scope>NUCLEOTIDE SEQUENCE [LARGE SCALE GENOMIC DNA]</scope>
    <source>
        <strain evidence="8 9">CC-YHH848</strain>
    </source>
</reference>
<comment type="caution">
    <text evidence="8">The sequence shown here is derived from an EMBL/GenBank/DDBJ whole genome shotgun (WGS) entry which is preliminary data.</text>
</comment>
<dbReference type="Pfam" id="PF00126">
    <property type="entry name" value="HTH_1"/>
    <property type="match status" value="1"/>
</dbReference>
<evidence type="ECO:0000256" key="1">
    <source>
        <dbReference type="ARBA" id="ARBA00009437"/>
    </source>
</evidence>
<evidence type="ECO:0000256" key="3">
    <source>
        <dbReference type="ARBA" id="ARBA00023125"/>
    </source>
</evidence>
<name>A0A4S4AC76_9RHOO</name>
<sequence>MTLQELRYIVALADEGHFARAAEACHVGQPTLSTQLKKLEDYLGVTVFERNRHHLVPTPIGEKIIERARAALDVVSQIRELARQGHDPLDGPLRLGVIPTLGPYLIPHLLPAIRQHFPDLRLYLREDLTAKLLERMSQYRLDALLLALPVHGAEVETRELFHEAFLVALPKGHRLAARRQIGAAELAGENLLLLEEGHCLRDQALAICGPASVQERDELKATSLETLRQMVAAGAGCTLLPALAALPGVGSVGDDLVQLRAFDAPDAYRTIGLVWRRRYPRADTVRWLGELIAANLPAAVEPVGPRSAPRRTPRPAPVLTSA</sequence>
<dbReference type="Gene3D" id="3.40.190.10">
    <property type="entry name" value="Periplasmic binding protein-like II"/>
    <property type="match status" value="2"/>
</dbReference>
<dbReference type="Proteomes" id="UP000307956">
    <property type="component" value="Unassembled WGS sequence"/>
</dbReference>
<dbReference type="GO" id="GO:0032993">
    <property type="term" value="C:protein-DNA complex"/>
    <property type="evidence" value="ECO:0007669"/>
    <property type="project" value="TreeGrafter"/>
</dbReference>
<dbReference type="OrthoDB" id="9775392at2"/>
<dbReference type="AlphaFoldDB" id="A0A4S4AC76"/>
<organism evidence="8 9">
    <name type="scientific">Pseudothauera rhizosphaerae</name>
    <dbReference type="NCBI Taxonomy" id="2565932"/>
    <lineage>
        <taxon>Bacteria</taxon>
        <taxon>Pseudomonadati</taxon>
        <taxon>Pseudomonadota</taxon>
        <taxon>Betaproteobacteria</taxon>
        <taxon>Rhodocyclales</taxon>
        <taxon>Zoogloeaceae</taxon>
        <taxon>Pseudothauera</taxon>
    </lineage>
</organism>
<evidence type="ECO:0000256" key="2">
    <source>
        <dbReference type="ARBA" id="ARBA00023015"/>
    </source>
</evidence>
<keyword evidence="5" id="KW-0804">Transcription</keyword>
<accession>A0A4S4AC76</accession>
<dbReference type="RefSeq" id="WP_136386754.1">
    <property type="nucleotide sequence ID" value="NZ_SSOD01000021.1"/>
</dbReference>
<dbReference type="GO" id="GO:0003677">
    <property type="term" value="F:DNA binding"/>
    <property type="evidence" value="ECO:0007669"/>
    <property type="project" value="UniProtKB-KW"/>
</dbReference>
<dbReference type="InterPro" id="IPR036388">
    <property type="entry name" value="WH-like_DNA-bd_sf"/>
</dbReference>
<proteinExistence type="inferred from homology"/>
<dbReference type="InterPro" id="IPR005119">
    <property type="entry name" value="LysR_subst-bd"/>
</dbReference>
<evidence type="ECO:0000256" key="5">
    <source>
        <dbReference type="ARBA" id="ARBA00023163"/>
    </source>
</evidence>
<dbReference type="EMBL" id="SSOD01000021">
    <property type="protein sequence ID" value="THF56246.1"/>
    <property type="molecule type" value="Genomic_DNA"/>
</dbReference>
<dbReference type="SUPFAM" id="SSF53850">
    <property type="entry name" value="Periplasmic binding protein-like II"/>
    <property type="match status" value="1"/>
</dbReference>
<protein>
    <submittedName>
        <fullName evidence="8">LysR family transcriptional regulator</fullName>
    </submittedName>
</protein>
<evidence type="ECO:0000256" key="4">
    <source>
        <dbReference type="ARBA" id="ARBA00023159"/>
    </source>
</evidence>
<feature type="domain" description="HTH lysR-type" evidence="7">
    <location>
        <begin position="1"/>
        <end position="58"/>
    </location>
</feature>
<keyword evidence="4" id="KW-0010">Activator</keyword>
<keyword evidence="9" id="KW-1185">Reference proteome</keyword>
<dbReference type="PANTHER" id="PTHR30346">
    <property type="entry name" value="TRANSCRIPTIONAL DUAL REGULATOR HCAR-RELATED"/>
    <property type="match status" value="1"/>
</dbReference>
<dbReference type="Gene3D" id="1.10.10.10">
    <property type="entry name" value="Winged helix-like DNA-binding domain superfamily/Winged helix DNA-binding domain"/>
    <property type="match status" value="1"/>
</dbReference>
<dbReference type="InterPro" id="IPR036390">
    <property type="entry name" value="WH_DNA-bd_sf"/>
</dbReference>
<dbReference type="PANTHER" id="PTHR30346:SF26">
    <property type="entry name" value="HYDROGEN PEROXIDE-INDUCIBLE GENES ACTIVATOR"/>
    <property type="match status" value="1"/>
</dbReference>
<evidence type="ECO:0000256" key="6">
    <source>
        <dbReference type="SAM" id="MobiDB-lite"/>
    </source>
</evidence>
<dbReference type="InterPro" id="IPR000847">
    <property type="entry name" value="LysR_HTH_N"/>
</dbReference>